<dbReference type="PANTHER" id="PTHR42884">
    <property type="entry name" value="PROPROTEIN CONVERTASE SUBTILISIN/KEXIN-RELATED"/>
    <property type="match status" value="1"/>
</dbReference>
<evidence type="ECO:0000256" key="2">
    <source>
        <dbReference type="ARBA" id="ARBA00022801"/>
    </source>
</evidence>
<dbReference type="FunFam" id="2.60.120.260:FF:000123">
    <property type="entry name" value="Clan SB, family S8, subtilisin-like serine peptidase"/>
    <property type="match status" value="1"/>
</dbReference>
<dbReference type="InterPro" id="IPR008979">
    <property type="entry name" value="Galactose-bd-like_sf"/>
</dbReference>
<proteinExistence type="predicted"/>
<dbReference type="Gene3D" id="2.60.120.260">
    <property type="entry name" value="Galactose-binding domain-like"/>
    <property type="match status" value="1"/>
</dbReference>
<dbReference type="KEGG" id="tva:4771128"/>
<dbReference type="Gene3D" id="3.40.50.200">
    <property type="entry name" value="Peptidase S8/S53 domain"/>
    <property type="match status" value="1"/>
</dbReference>
<dbReference type="EMBL" id="DS113290">
    <property type="protein sequence ID" value="EAY13154.1"/>
    <property type="molecule type" value="Genomic_DNA"/>
</dbReference>
<dbReference type="InParanoid" id="A2E2H9"/>
<feature type="transmembrane region" description="Helical" evidence="4">
    <location>
        <begin position="809"/>
        <end position="830"/>
    </location>
</feature>
<dbReference type="GO" id="GO:0016485">
    <property type="term" value="P:protein processing"/>
    <property type="evidence" value="ECO:0000318"/>
    <property type="project" value="GO_Central"/>
</dbReference>
<reference evidence="6" key="1">
    <citation type="submission" date="2006-10" db="EMBL/GenBank/DDBJ databases">
        <authorList>
            <person name="Amadeo P."/>
            <person name="Zhao Q."/>
            <person name="Wortman J."/>
            <person name="Fraser-Liggett C."/>
            <person name="Carlton J."/>
        </authorList>
    </citation>
    <scope>NUCLEOTIDE SEQUENCE</scope>
    <source>
        <strain evidence="6">G3</strain>
    </source>
</reference>
<organism evidence="6 7">
    <name type="scientific">Trichomonas vaginalis (strain ATCC PRA-98 / G3)</name>
    <dbReference type="NCBI Taxonomy" id="412133"/>
    <lineage>
        <taxon>Eukaryota</taxon>
        <taxon>Metamonada</taxon>
        <taxon>Parabasalia</taxon>
        <taxon>Trichomonadida</taxon>
        <taxon>Trichomonadidae</taxon>
        <taxon>Trichomonas</taxon>
    </lineage>
</organism>
<dbReference type="PANTHER" id="PTHR42884:SF14">
    <property type="entry name" value="NEUROENDOCRINE CONVERTASE 1"/>
    <property type="match status" value="1"/>
</dbReference>
<gene>
    <name evidence="6" type="ORF">TVAG_444380</name>
</gene>
<evidence type="ECO:0000256" key="3">
    <source>
        <dbReference type="ARBA" id="ARBA00022825"/>
    </source>
</evidence>
<evidence type="ECO:0000259" key="5">
    <source>
        <dbReference type="Pfam" id="PF01483"/>
    </source>
</evidence>
<dbReference type="InterPro" id="IPR002884">
    <property type="entry name" value="P_dom"/>
</dbReference>
<dbReference type="GO" id="GO:0004252">
    <property type="term" value="F:serine-type endopeptidase activity"/>
    <property type="evidence" value="ECO:0000318"/>
    <property type="project" value="GO_Central"/>
</dbReference>
<keyword evidence="3" id="KW-0720">Serine protease</keyword>
<keyword evidence="2" id="KW-0378">Hydrolase</keyword>
<protein>
    <recommendedName>
        <fullName evidence="5">P/Homo B domain-containing protein</fullName>
    </recommendedName>
</protein>
<evidence type="ECO:0000256" key="4">
    <source>
        <dbReference type="SAM" id="Phobius"/>
    </source>
</evidence>
<keyword evidence="1" id="KW-0645">Protease</keyword>
<sequence length="857" mass="98592">MINSGYINTTYIIKGAFYNNNSESLTFDPYEPNDKWDSIIENKEIYPLDASNIRFLYIGQGFNLSDTNFTKNHYNKSDIGNISDEQLKDAMRLYEGTGSISITLLKDFSKLVNSNFSYFWMDKENETMVNNFLDQFGILTRNNTDYHFDIIVMSSSRGVFKTEENQSLLPFYRYERWDSEVRKIIETKTKENKKLNPIIIFSAGDEGVIPLDAQYNTLNYLPETFLIGSSAVTGGSAFYSQWSSGLLAVAPAGGIDTLTFGLSRFYPSINVADSITGENRQGYGSNMAAGIFASVVAMMKIKFNDPDFDYRTLLYMVALTSTVIDDEHPMWIKNTASIKFNPAFGYGRINLDKLLDENIFKEVKDLKGNLVEHTIRLKYSVNETFLRFAGENDTEYNFTFPKNTKMTRVETVMFTFYLQNLFNSDLHIRIKSPSGTIATIRSGEKGEQRAQDFKTLPKMEFAILSREFLGEKPDGTWTVYIKHWNYIPVDRIWGMKLSFTGSDSSISLTDHIKQGNLTRKPYIHDNKVNIKFADDKPDDTPRQCMELQTVTFNLDDVGISFADNINGSEILYLSYYLKSVINNKVSNRIFDLRPKKINRTASKNNIINYSFVAPCILKNNSRIVMGVRNVFSNKSVETKPFNLINKYNIGIINRSGFEIYTNETMEFNYSFHEDYFPEHGKPQFIQMSIYDLKDWKPIYAFSHINNGSFVFDFNKLEKNVKKGILSLSAMTTTRKCSSIIYPFRRYLVGKRPSRDPKRPFKIQILYQEDESCNYQNTSIFEAYHSGTILNKSAQDYKTYIGDGLKDTAYITPIALHLFVAAFVVFVSKFFKKKINPDYSTDDLQKQTQQELIPNNVI</sequence>
<dbReference type="STRING" id="5722.A2E2H9"/>
<keyword evidence="7" id="KW-1185">Reference proteome</keyword>
<dbReference type="SUPFAM" id="SSF52743">
    <property type="entry name" value="Subtilisin-like"/>
    <property type="match status" value="1"/>
</dbReference>
<accession>A2E2H9</accession>
<evidence type="ECO:0000256" key="1">
    <source>
        <dbReference type="ARBA" id="ARBA00022670"/>
    </source>
</evidence>
<dbReference type="Pfam" id="PF01483">
    <property type="entry name" value="P_proprotein"/>
    <property type="match status" value="1"/>
</dbReference>
<dbReference type="SMR" id="A2E2H9"/>
<keyword evidence="4" id="KW-0812">Transmembrane</keyword>
<dbReference type="VEuPathDB" id="TrichDB:TVAGG3_0306160"/>
<name>A2E2H9_TRIV3</name>
<reference evidence="6" key="2">
    <citation type="journal article" date="2007" name="Science">
        <title>Draft genome sequence of the sexually transmitted pathogen Trichomonas vaginalis.</title>
        <authorList>
            <person name="Carlton J.M."/>
            <person name="Hirt R.P."/>
            <person name="Silva J.C."/>
            <person name="Delcher A.L."/>
            <person name="Schatz M."/>
            <person name="Zhao Q."/>
            <person name="Wortman J.R."/>
            <person name="Bidwell S.L."/>
            <person name="Alsmark U.C.M."/>
            <person name="Besteiro S."/>
            <person name="Sicheritz-Ponten T."/>
            <person name="Noel C.J."/>
            <person name="Dacks J.B."/>
            <person name="Foster P.G."/>
            <person name="Simillion C."/>
            <person name="Van de Peer Y."/>
            <person name="Miranda-Saavedra D."/>
            <person name="Barton G.J."/>
            <person name="Westrop G.D."/>
            <person name="Mueller S."/>
            <person name="Dessi D."/>
            <person name="Fiori P.L."/>
            <person name="Ren Q."/>
            <person name="Paulsen I."/>
            <person name="Zhang H."/>
            <person name="Bastida-Corcuera F.D."/>
            <person name="Simoes-Barbosa A."/>
            <person name="Brown M.T."/>
            <person name="Hayes R.D."/>
            <person name="Mukherjee M."/>
            <person name="Okumura C.Y."/>
            <person name="Schneider R."/>
            <person name="Smith A.J."/>
            <person name="Vanacova S."/>
            <person name="Villalvazo M."/>
            <person name="Haas B.J."/>
            <person name="Pertea M."/>
            <person name="Feldblyum T.V."/>
            <person name="Utterback T.R."/>
            <person name="Shu C.L."/>
            <person name="Osoegawa K."/>
            <person name="de Jong P.J."/>
            <person name="Hrdy I."/>
            <person name="Horvathova L."/>
            <person name="Zubacova Z."/>
            <person name="Dolezal P."/>
            <person name="Malik S.B."/>
            <person name="Logsdon J.M. Jr."/>
            <person name="Henze K."/>
            <person name="Gupta A."/>
            <person name="Wang C.C."/>
            <person name="Dunne R.L."/>
            <person name="Upcroft J.A."/>
            <person name="Upcroft P."/>
            <person name="White O."/>
            <person name="Salzberg S.L."/>
            <person name="Tang P."/>
            <person name="Chiu C.-H."/>
            <person name="Lee Y.-S."/>
            <person name="Embley T.M."/>
            <person name="Coombs G.H."/>
            <person name="Mottram J.C."/>
            <person name="Tachezy J."/>
            <person name="Fraser-Liggett C.M."/>
            <person name="Johnson P.J."/>
        </authorList>
    </citation>
    <scope>NUCLEOTIDE SEQUENCE [LARGE SCALE GENOMIC DNA]</scope>
    <source>
        <strain evidence="6">G3</strain>
    </source>
</reference>
<dbReference type="VEuPathDB" id="TrichDB:TVAG_444380"/>
<keyword evidence="4" id="KW-1133">Transmembrane helix</keyword>
<dbReference type="AlphaFoldDB" id="A2E2H9"/>
<keyword evidence="4" id="KW-0472">Membrane</keyword>
<dbReference type="RefSeq" id="XP_001325377.1">
    <property type="nucleotide sequence ID" value="XM_001325342.1"/>
</dbReference>
<evidence type="ECO:0000313" key="6">
    <source>
        <dbReference type="EMBL" id="EAY13154.1"/>
    </source>
</evidence>
<evidence type="ECO:0000313" key="7">
    <source>
        <dbReference type="Proteomes" id="UP000001542"/>
    </source>
</evidence>
<feature type="domain" description="P/Homo B" evidence="5">
    <location>
        <begin position="409"/>
        <end position="482"/>
    </location>
</feature>
<dbReference type="FunFam" id="3.40.50.200:FF:000063">
    <property type="entry name" value="p-domain proprotein convertase, putative"/>
    <property type="match status" value="1"/>
</dbReference>
<dbReference type="Proteomes" id="UP000001542">
    <property type="component" value="Unassembled WGS sequence"/>
</dbReference>
<dbReference type="InterPro" id="IPR036852">
    <property type="entry name" value="Peptidase_S8/S53_dom_sf"/>
</dbReference>
<dbReference type="SUPFAM" id="SSF49785">
    <property type="entry name" value="Galactose-binding domain-like"/>
    <property type="match status" value="1"/>
</dbReference>
<dbReference type="GO" id="GO:0016020">
    <property type="term" value="C:membrane"/>
    <property type="evidence" value="ECO:0000318"/>
    <property type="project" value="GO_Central"/>
</dbReference>